<dbReference type="Gene3D" id="1.10.530.40">
    <property type="match status" value="1"/>
</dbReference>
<gene>
    <name evidence="5" type="ORF">Q664_45375</name>
</gene>
<dbReference type="EMBL" id="JPMI01000329">
    <property type="protein sequence ID" value="KFA87814.1"/>
    <property type="molecule type" value="Genomic_DNA"/>
</dbReference>
<evidence type="ECO:0000256" key="1">
    <source>
        <dbReference type="ARBA" id="ARBA00022529"/>
    </source>
</evidence>
<dbReference type="SUPFAM" id="SSF53955">
    <property type="entry name" value="Lysozyme-like"/>
    <property type="match status" value="1"/>
</dbReference>
<evidence type="ECO:0000256" key="3">
    <source>
        <dbReference type="SAM" id="MobiDB-lite"/>
    </source>
</evidence>
<dbReference type="InterPro" id="IPR023347">
    <property type="entry name" value="Lysozyme_dom_sf"/>
</dbReference>
<proteinExistence type="predicted"/>
<feature type="compositionally biased region" description="Low complexity" evidence="3">
    <location>
        <begin position="1"/>
        <end position="25"/>
    </location>
</feature>
<feature type="compositionally biased region" description="Polar residues" evidence="3">
    <location>
        <begin position="26"/>
        <end position="52"/>
    </location>
</feature>
<feature type="compositionally biased region" description="Basic and acidic residues" evidence="3">
    <location>
        <begin position="278"/>
        <end position="289"/>
    </location>
</feature>
<feature type="compositionally biased region" description="Basic and acidic residues" evidence="3">
    <location>
        <begin position="55"/>
        <end position="64"/>
    </location>
</feature>
<dbReference type="GO" id="GO:0003796">
    <property type="term" value="F:lysozyme activity"/>
    <property type="evidence" value="ECO:0007669"/>
    <property type="project" value="InterPro"/>
</dbReference>
<feature type="region of interest" description="Disordered" evidence="3">
    <location>
        <begin position="278"/>
        <end position="299"/>
    </location>
</feature>
<dbReference type="Pfam" id="PF16754">
    <property type="entry name" value="Pesticin"/>
    <property type="match status" value="1"/>
</dbReference>
<dbReference type="CDD" id="cd16902">
    <property type="entry name" value="pesticin_lyz"/>
    <property type="match status" value="1"/>
</dbReference>
<feature type="domain" description="Pesticin C-terminal" evidence="4">
    <location>
        <begin position="108"/>
        <end position="267"/>
    </location>
</feature>
<keyword evidence="2" id="KW-0081">Bacteriolytic enzyme</keyword>
<evidence type="ECO:0000259" key="4">
    <source>
        <dbReference type="Pfam" id="PF16754"/>
    </source>
</evidence>
<dbReference type="GO" id="GO:0042742">
    <property type="term" value="P:defense response to bacterium"/>
    <property type="evidence" value="ECO:0007669"/>
    <property type="project" value="UniProtKB-KW"/>
</dbReference>
<dbReference type="Proteomes" id="UP000028547">
    <property type="component" value="Unassembled WGS sequence"/>
</dbReference>
<sequence>MAGIERSSSSSSSQRSTQQSSRVSSNEATRNVRSELSQPDAATQQTRTSQGAGHTFRDGWDDAPVRANLNLRTADARQAQQLHQVQQTVAAEEVAEPGAEVAEPGTDIDWDFIAEQEGAARQDAYVPDPEGSQSGVTVGTGVDLGARDLADLQRLGLSEALQERLTPYLGLQQQEAVDFLEANPLQLTAEEVEELDQAVRDQAVDSLITRYNAEVTSRNAEDGGERVSFEELPAEMQTVIASVHFQYGTLSTETPNFFGQVVDQRWDDALGNLRDFGDDYPSRRGREADLLESGMSAAS</sequence>
<dbReference type="AlphaFoldDB" id="A0A084SH79"/>
<name>A0A084SH79_9BACT</name>
<dbReference type="InterPro" id="IPR031922">
    <property type="entry name" value="Pesticin_C"/>
</dbReference>
<organism evidence="5 6">
    <name type="scientific">Archangium violaceum Cb vi76</name>
    <dbReference type="NCBI Taxonomy" id="1406225"/>
    <lineage>
        <taxon>Bacteria</taxon>
        <taxon>Pseudomonadati</taxon>
        <taxon>Myxococcota</taxon>
        <taxon>Myxococcia</taxon>
        <taxon>Myxococcales</taxon>
        <taxon>Cystobacterineae</taxon>
        <taxon>Archangiaceae</taxon>
        <taxon>Archangium</taxon>
    </lineage>
</organism>
<keyword evidence="1" id="KW-0929">Antimicrobial</keyword>
<accession>A0A084SH79</accession>
<dbReference type="GO" id="GO:0031640">
    <property type="term" value="P:killing of cells of another organism"/>
    <property type="evidence" value="ECO:0007669"/>
    <property type="project" value="UniProtKB-KW"/>
</dbReference>
<evidence type="ECO:0000313" key="6">
    <source>
        <dbReference type="Proteomes" id="UP000028547"/>
    </source>
</evidence>
<evidence type="ECO:0000313" key="5">
    <source>
        <dbReference type="EMBL" id="KFA87814.1"/>
    </source>
</evidence>
<feature type="region of interest" description="Disordered" evidence="3">
    <location>
        <begin position="1"/>
        <end position="68"/>
    </location>
</feature>
<comment type="caution">
    <text evidence="5">The sequence shown here is derived from an EMBL/GenBank/DDBJ whole genome shotgun (WGS) entry which is preliminary data.</text>
</comment>
<reference evidence="5 6" key="1">
    <citation type="submission" date="2014-07" db="EMBL/GenBank/DDBJ databases">
        <title>Draft Genome Sequence of Gephyronic Acid Producer, Cystobacter violaceus Strain Cb vi76.</title>
        <authorList>
            <person name="Stevens D.C."/>
            <person name="Young J."/>
            <person name="Carmichael R."/>
            <person name="Tan J."/>
            <person name="Taylor R.E."/>
        </authorList>
    </citation>
    <scope>NUCLEOTIDE SEQUENCE [LARGE SCALE GENOMIC DNA]</scope>
    <source>
        <strain evidence="5 6">Cb vi76</strain>
    </source>
</reference>
<dbReference type="InterPro" id="IPR023346">
    <property type="entry name" value="Lysozyme-like_dom_sf"/>
</dbReference>
<evidence type="ECO:0000256" key="2">
    <source>
        <dbReference type="ARBA" id="ARBA00022638"/>
    </source>
</evidence>
<dbReference type="RefSeq" id="WP_043410953.1">
    <property type="nucleotide sequence ID" value="NZ_JPMI01000329.1"/>
</dbReference>
<protein>
    <submittedName>
        <fullName evidence="5">Pesticin</fullName>
    </submittedName>
</protein>